<evidence type="ECO:0000313" key="2">
    <source>
        <dbReference type="Proteomes" id="UP000296201"/>
    </source>
</evidence>
<dbReference type="Proteomes" id="UP000296201">
    <property type="component" value="Chromosome"/>
</dbReference>
<name>A0A4P7NY75_9GAMM</name>
<sequence length="73" mass="8446">MSVYTIWFTGPEIASITVSTQQISQNSFSLRPFDYLQIQSTSGTLNLNAEIDKLDTIRQEWQSLEQDFRQSIE</sequence>
<evidence type="ECO:0000313" key="1">
    <source>
        <dbReference type="EMBL" id="QBZ82741.1"/>
    </source>
</evidence>
<dbReference type="EMBL" id="CP032096">
    <property type="protein sequence ID" value="QBZ82741.1"/>
    <property type="molecule type" value="Genomic_DNA"/>
</dbReference>
<keyword evidence="2" id="KW-1185">Reference proteome</keyword>
<reference evidence="1 2" key="1">
    <citation type="submission" date="2018-08" db="EMBL/GenBank/DDBJ databases">
        <title>Horizontal acquisition of hydrogen conversion ability and other habitat adaptations in Hydrogenovibrio crunogenus strains.</title>
        <authorList>
            <person name="Gonnella G."/>
            <person name="Adam N."/>
            <person name="Perner M."/>
        </authorList>
    </citation>
    <scope>NUCLEOTIDE SEQUENCE [LARGE SCALE GENOMIC DNA]</scope>
    <source>
        <strain evidence="1 2">SP-41</strain>
    </source>
</reference>
<gene>
    <name evidence="1" type="ORF">GHNINEIG_00777</name>
</gene>
<protein>
    <submittedName>
        <fullName evidence="1">Uncharacterized protein</fullName>
    </submittedName>
</protein>
<accession>A0A4P7NY75</accession>
<organism evidence="1 2">
    <name type="scientific">Hydrogenovibrio crunogenus</name>
    <dbReference type="NCBI Taxonomy" id="39765"/>
    <lineage>
        <taxon>Bacteria</taxon>
        <taxon>Pseudomonadati</taxon>
        <taxon>Pseudomonadota</taxon>
        <taxon>Gammaproteobacteria</taxon>
        <taxon>Thiotrichales</taxon>
        <taxon>Piscirickettsiaceae</taxon>
        <taxon>Hydrogenovibrio</taxon>
    </lineage>
</organism>
<proteinExistence type="predicted"/>
<dbReference type="AlphaFoldDB" id="A0A4P7NY75"/>
<dbReference type="RefSeq" id="WP_135795419.1">
    <property type="nucleotide sequence ID" value="NZ_CP032096.1"/>
</dbReference>